<dbReference type="InterPro" id="IPR001091">
    <property type="entry name" value="RM_Methyltransferase"/>
</dbReference>
<dbReference type="Gene3D" id="3.40.50.150">
    <property type="entry name" value="Vaccinia Virus protein VP39"/>
    <property type="match status" value="1"/>
</dbReference>
<dbReference type="PANTHER" id="PTHR13370">
    <property type="entry name" value="RNA METHYLASE-RELATED"/>
    <property type="match status" value="1"/>
</dbReference>
<gene>
    <name evidence="6" type="ordered locus">Cyan7425_0828</name>
</gene>
<dbReference type="SUPFAM" id="SSF53335">
    <property type="entry name" value="S-adenosyl-L-methionine-dependent methyltransferases"/>
    <property type="match status" value="1"/>
</dbReference>
<organism evidence="6">
    <name type="scientific">Cyanothece sp. (strain PCC 7425 / ATCC 29141)</name>
    <dbReference type="NCBI Taxonomy" id="395961"/>
    <lineage>
        <taxon>Bacteria</taxon>
        <taxon>Bacillati</taxon>
        <taxon>Cyanobacteriota</taxon>
        <taxon>Cyanophyceae</taxon>
        <taxon>Gomontiellales</taxon>
        <taxon>Cyanothecaceae</taxon>
        <taxon>Cyanothece</taxon>
    </lineage>
</organism>
<keyword evidence="2 6" id="KW-0489">Methyltransferase</keyword>
<dbReference type="PRINTS" id="PR00508">
    <property type="entry name" value="S21N4MTFRASE"/>
</dbReference>
<comment type="similarity">
    <text evidence="1 4">Belongs to the N(4)/N(6)-methyltransferase family.</text>
</comment>
<dbReference type="PROSITE" id="PS00092">
    <property type="entry name" value="N6_MTASE"/>
    <property type="match status" value="1"/>
</dbReference>
<dbReference type="GO" id="GO:0032259">
    <property type="term" value="P:methylation"/>
    <property type="evidence" value="ECO:0007669"/>
    <property type="project" value="UniProtKB-KW"/>
</dbReference>
<dbReference type="EC" id="2.1.1.-" evidence="4"/>
<evidence type="ECO:0000256" key="4">
    <source>
        <dbReference type="RuleBase" id="RU362026"/>
    </source>
</evidence>
<dbReference type="PANTHER" id="PTHR13370:SF3">
    <property type="entry name" value="TRNA (GUANINE(10)-N2)-METHYLTRANSFERASE HOMOLOG"/>
    <property type="match status" value="1"/>
</dbReference>
<evidence type="ECO:0000259" key="5">
    <source>
        <dbReference type="Pfam" id="PF01555"/>
    </source>
</evidence>
<evidence type="ECO:0000256" key="3">
    <source>
        <dbReference type="ARBA" id="ARBA00022679"/>
    </source>
</evidence>
<dbReference type="GO" id="GO:0003677">
    <property type="term" value="F:DNA binding"/>
    <property type="evidence" value="ECO:0007669"/>
    <property type="project" value="InterPro"/>
</dbReference>
<dbReference type="InterPro" id="IPR002941">
    <property type="entry name" value="DNA_methylase_N4/N6"/>
</dbReference>
<dbReference type="STRING" id="395961.Cyan7425_0828"/>
<dbReference type="HOGENOM" id="CLU_024927_5_1_3"/>
<dbReference type="REBASE" id="19884">
    <property type="entry name" value="M.Csp7425ORF828P"/>
</dbReference>
<evidence type="ECO:0000256" key="1">
    <source>
        <dbReference type="ARBA" id="ARBA00006594"/>
    </source>
</evidence>
<dbReference type="GO" id="GO:0009007">
    <property type="term" value="F:site-specific DNA-methyltransferase (adenine-specific) activity"/>
    <property type="evidence" value="ECO:0007669"/>
    <property type="project" value="TreeGrafter"/>
</dbReference>
<dbReference type="KEGG" id="cyn:Cyan7425_0828"/>
<dbReference type="GO" id="GO:0008170">
    <property type="term" value="F:N-methyltransferase activity"/>
    <property type="evidence" value="ECO:0007669"/>
    <property type="project" value="InterPro"/>
</dbReference>
<evidence type="ECO:0000256" key="2">
    <source>
        <dbReference type="ARBA" id="ARBA00022603"/>
    </source>
</evidence>
<dbReference type="GO" id="GO:0005737">
    <property type="term" value="C:cytoplasm"/>
    <property type="evidence" value="ECO:0007669"/>
    <property type="project" value="TreeGrafter"/>
</dbReference>
<dbReference type="AlphaFoldDB" id="B8HW36"/>
<dbReference type="EMBL" id="CP001344">
    <property type="protein sequence ID" value="ACL43214.1"/>
    <property type="molecule type" value="Genomic_DNA"/>
</dbReference>
<name>B8HW36_CYAP4</name>
<protein>
    <recommendedName>
        <fullName evidence="4">Methyltransferase</fullName>
        <ecNumber evidence="4">2.1.1.-</ecNumber>
    </recommendedName>
</protein>
<accession>B8HW36</accession>
<evidence type="ECO:0000313" key="6">
    <source>
        <dbReference type="EMBL" id="ACL43214.1"/>
    </source>
</evidence>
<feature type="domain" description="DNA methylase N-4/N-6" evidence="5">
    <location>
        <begin position="66"/>
        <end position="288"/>
    </location>
</feature>
<reference evidence="6" key="1">
    <citation type="submission" date="2009-01" db="EMBL/GenBank/DDBJ databases">
        <title>Complete sequence of chromosome Cyanothece sp. PCC 7425.</title>
        <authorList>
            <consortium name="US DOE Joint Genome Institute"/>
            <person name="Lucas S."/>
            <person name="Copeland A."/>
            <person name="Lapidus A."/>
            <person name="Glavina del Rio T."/>
            <person name="Dalin E."/>
            <person name="Tice H."/>
            <person name="Bruce D."/>
            <person name="Goodwin L."/>
            <person name="Pitluck S."/>
            <person name="Sims D."/>
            <person name="Meineke L."/>
            <person name="Brettin T."/>
            <person name="Detter J.C."/>
            <person name="Han C."/>
            <person name="Larimer F."/>
            <person name="Land M."/>
            <person name="Hauser L."/>
            <person name="Kyrpides N."/>
            <person name="Ovchinnikova G."/>
            <person name="Liberton M."/>
            <person name="Stoeckel J."/>
            <person name="Banerjee A."/>
            <person name="Singh A."/>
            <person name="Page L."/>
            <person name="Sato H."/>
            <person name="Zhao L."/>
            <person name="Sherman L."/>
            <person name="Pakrasi H."/>
            <person name="Richardson P."/>
        </authorList>
    </citation>
    <scope>NUCLEOTIDE SEQUENCE</scope>
    <source>
        <strain evidence="6">PCC 7425</strain>
    </source>
</reference>
<keyword evidence="3" id="KW-0808">Transferase</keyword>
<proteinExistence type="inferred from homology"/>
<dbReference type="InterPro" id="IPR002052">
    <property type="entry name" value="DNA_methylase_N6_adenine_CS"/>
</dbReference>
<sequence length="323" mass="37401">MLSDSVLSDKERAPRNRTLTLDREEQLEYCQRLLQLDRPVELQDVVQRTIHQDLFTTLDFLPHRSVDLLFIDPPYNLDKTFNTHRFKKKDLETYTDWLASCLNGLERMLKPTASIYICSDWQSSPAVFEVIKHRFQIRNRITWEREKGRGASRNWKNASEDIWFCTVSDRYTFNVEAVKLKRKVMAPYTVNGMPKDWEITDQGNYRLTYPSNLWTDLTVPFWSMPENTDHPTQKPEKLLAKIILASSNPGDVIFDPFLGSGTTSVAAKKLGRQYFGVEMDELYCCLTEKRLKIAEADPSIQGYSAGVFWQRNTLPDQGASVAP</sequence>
<dbReference type="InterPro" id="IPR029063">
    <property type="entry name" value="SAM-dependent_MTases_sf"/>
</dbReference>
<dbReference type="eggNOG" id="COG2189">
    <property type="taxonomic scope" value="Bacteria"/>
</dbReference>
<dbReference type="Pfam" id="PF01555">
    <property type="entry name" value="N6_N4_Mtase"/>
    <property type="match status" value="1"/>
</dbReference>